<evidence type="ECO:0000313" key="2">
    <source>
        <dbReference type="EMBL" id="KAK9902423.1"/>
    </source>
</evidence>
<sequence length="92" mass="9753">MAVPTASPYSNQSCCRSHHHLTISPQTPKPALSPYKSQKPRFPEMKPVLLSPSTSPRARSISQAVAASAAGIPKVPSQLSASLFLSAAKRKS</sequence>
<name>A0AAW1VK19_RUBAR</name>
<dbReference type="AlphaFoldDB" id="A0AAW1VK19"/>
<reference evidence="3 4" key="1">
    <citation type="journal article" date="2023" name="G3 (Bethesda)">
        <title>A chromosome-length genome assembly and annotation of blackberry (Rubus argutus, cv. 'Hillquist').</title>
        <authorList>
            <person name="Bruna T."/>
            <person name="Aryal R."/>
            <person name="Dudchenko O."/>
            <person name="Sargent D.J."/>
            <person name="Mead D."/>
            <person name="Buti M."/>
            <person name="Cavallini A."/>
            <person name="Hytonen T."/>
            <person name="Andres J."/>
            <person name="Pham M."/>
            <person name="Weisz D."/>
            <person name="Mascagni F."/>
            <person name="Usai G."/>
            <person name="Natali L."/>
            <person name="Bassil N."/>
            <person name="Fernandez G.E."/>
            <person name="Lomsadze A."/>
            <person name="Armour M."/>
            <person name="Olukolu B."/>
            <person name="Poorten T."/>
            <person name="Britton C."/>
            <person name="Davik J."/>
            <person name="Ashrafi H."/>
            <person name="Aiden E.L."/>
            <person name="Borodovsky M."/>
            <person name="Worthington M."/>
        </authorList>
    </citation>
    <scope>NUCLEOTIDE SEQUENCE [LARGE SCALE GENOMIC DNA]</scope>
    <source>
        <strain evidence="3">PI 553951</strain>
    </source>
</reference>
<keyword evidence="4" id="KW-1185">Reference proteome</keyword>
<dbReference type="EMBL" id="JBEDUW010000258">
    <property type="protein sequence ID" value="KAK9902423.1"/>
    <property type="molecule type" value="Genomic_DNA"/>
</dbReference>
<evidence type="ECO:0000256" key="1">
    <source>
        <dbReference type="SAM" id="MobiDB-lite"/>
    </source>
</evidence>
<proteinExistence type="predicted"/>
<evidence type="ECO:0000313" key="4">
    <source>
        <dbReference type="Proteomes" id="UP001457282"/>
    </source>
</evidence>
<comment type="caution">
    <text evidence="3">The sequence shown here is derived from an EMBL/GenBank/DDBJ whole genome shotgun (WGS) entry which is preliminary data.</text>
</comment>
<feature type="region of interest" description="Disordered" evidence="1">
    <location>
        <begin position="20"/>
        <end position="57"/>
    </location>
</feature>
<protein>
    <submittedName>
        <fullName evidence="3">Uncharacterized protein</fullName>
    </submittedName>
</protein>
<organism evidence="3 4">
    <name type="scientific">Rubus argutus</name>
    <name type="common">Southern blackberry</name>
    <dbReference type="NCBI Taxonomy" id="59490"/>
    <lineage>
        <taxon>Eukaryota</taxon>
        <taxon>Viridiplantae</taxon>
        <taxon>Streptophyta</taxon>
        <taxon>Embryophyta</taxon>
        <taxon>Tracheophyta</taxon>
        <taxon>Spermatophyta</taxon>
        <taxon>Magnoliopsida</taxon>
        <taxon>eudicotyledons</taxon>
        <taxon>Gunneridae</taxon>
        <taxon>Pentapetalae</taxon>
        <taxon>rosids</taxon>
        <taxon>fabids</taxon>
        <taxon>Rosales</taxon>
        <taxon>Rosaceae</taxon>
        <taxon>Rosoideae</taxon>
        <taxon>Rosoideae incertae sedis</taxon>
        <taxon>Rubus</taxon>
    </lineage>
</organism>
<accession>A0AAW1VK19</accession>
<evidence type="ECO:0000313" key="3">
    <source>
        <dbReference type="EMBL" id="KAK9902424.1"/>
    </source>
</evidence>
<gene>
    <name evidence="2" type="ORF">M0R45_001662</name>
    <name evidence="3" type="ORF">M0R45_001663</name>
</gene>
<dbReference type="Proteomes" id="UP001457282">
    <property type="component" value="Unassembled WGS sequence"/>
</dbReference>
<dbReference type="EMBL" id="JBEDUW010000258">
    <property type="protein sequence ID" value="KAK9902424.1"/>
    <property type="molecule type" value="Genomic_DNA"/>
</dbReference>